<evidence type="ECO:0000313" key="2">
    <source>
        <dbReference type="Proteomes" id="UP000010932"/>
    </source>
</evidence>
<name>L7E2G9_MICAE</name>
<accession>L7E2G9</accession>
<sequence>MIEMNIAFLVNVNYNQIWHHFPTSQPLTDYFLLFTKKSLVS</sequence>
<proteinExistence type="predicted"/>
<dbReference type="AlphaFoldDB" id="L7E2G9"/>
<reference evidence="1 2" key="1">
    <citation type="journal article" date="2013" name="Genome Announc.">
        <title>Whole-Genome Sequence of Microcystis aeruginosa TAIHU98, a Nontoxic Bloom-Forming Strain Isolated from Taihu Lake, China.</title>
        <authorList>
            <person name="Yang C."/>
            <person name="Zhang W."/>
            <person name="Ren M."/>
            <person name="Song L."/>
            <person name="Li T."/>
            <person name="Zhao J."/>
        </authorList>
    </citation>
    <scope>NUCLEOTIDE SEQUENCE [LARGE SCALE GENOMIC DNA]</scope>
    <source>
        <strain evidence="1 2">TAIHU98</strain>
    </source>
</reference>
<dbReference type="PATRIC" id="fig|1134457.3.peg.5109"/>
<dbReference type="Proteomes" id="UP000010932">
    <property type="component" value="Unassembled WGS sequence"/>
</dbReference>
<protein>
    <submittedName>
        <fullName evidence="1">Uncharacterized protein</fullName>
    </submittedName>
</protein>
<organism evidence="1 2">
    <name type="scientific">Microcystis aeruginosa TAIHU98</name>
    <dbReference type="NCBI Taxonomy" id="1134457"/>
    <lineage>
        <taxon>Bacteria</taxon>
        <taxon>Bacillati</taxon>
        <taxon>Cyanobacteriota</taxon>
        <taxon>Cyanophyceae</taxon>
        <taxon>Oscillatoriophycideae</taxon>
        <taxon>Chroococcales</taxon>
        <taxon>Microcystaceae</taxon>
        <taxon>Microcystis</taxon>
    </lineage>
</organism>
<comment type="caution">
    <text evidence="1">The sequence shown here is derived from an EMBL/GenBank/DDBJ whole genome shotgun (WGS) entry which is preliminary data.</text>
</comment>
<gene>
    <name evidence="1" type="ORF">O53_5392</name>
</gene>
<evidence type="ECO:0000313" key="1">
    <source>
        <dbReference type="EMBL" id="ELP52497.1"/>
    </source>
</evidence>
<dbReference type="EMBL" id="ANKQ01000004">
    <property type="protein sequence ID" value="ELP52497.1"/>
    <property type="molecule type" value="Genomic_DNA"/>
</dbReference>